<dbReference type="EMBL" id="FNAU01000004">
    <property type="protein sequence ID" value="SDE24954.1"/>
    <property type="molecule type" value="Genomic_DNA"/>
</dbReference>
<dbReference type="RefSeq" id="WP_176764476.1">
    <property type="nucleotide sequence ID" value="NZ_FNAU01000004.1"/>
</dbReference>
<organism evidence="2 3">
    <name type="scientific">Actinobaculum suis</name>
    <dbReference type="NCBI Taxonomy" id="1657"/>
    <lineage>
        <taxon>Bacteria</taxon>
        <taxon>Bacillati</taxon>
        <taxon>Actinomycetota</taxon>
        <taxon>Actinomycetes</taxon>
        <taxon>Actinomycetales</taxon>
        <taxon>Actinomycetaceae</taxon>
        <taxon>Actinobaculum</taxon>
    </lineage>
</organism>
<reference evidence="1" key="3">
    <citation type="submission" date="2023-10" db="EMBL/GenBank/DDBJ databases">
        <title>Whole Genome based description of the genera Actinobaculum and Actinotignum reveals a complex phylogenetic relationship within the species included in the genus Actinotignum.</title>
        <authorList>
            <person name="Jensen C.S."/>
            <person name="Dargis R."/>
            <person name="Kemp M."/>
            <person name="Christensen J.J."/>
        </authorList>
    </citation>
    <scope>NUCLEOTIDE SEQUENCE</scope>
    <source>
        <strain evidence="1">Actinobaculum_suis_CCUG19206T</strain>
    </source>
</reference>
<accession>A0A1G7BCX4</accession>
<evidence type="ECO:0000313" key="2">
    <source>
        <dbReference type="EMBL" id="SDE24954.1"/>
    </source>
</evidence>
<evidence type="ECO:0000313" key="3">
    <source>
        <dbReference type="Proteomes" id="UP000182744"/>
    </source>
</evidence>
<reference evidence="3" key="2">
    <citation type="submission" date="2016-10" db="EMBL/GenBank/DDBJ databases">
        <authorList>
            <person name="Varghese N."/>
        </authorList>
    </citation>
    <scope>NUCLEOTIDE SEQUENCE [LARGE SCALE GENOMIC DNA]</scope>
    <source>
        <strain evidence="3">DSM 20639</strain>
    </source>
</reference>
<evidence type="ECO:0000313" key="1">
    <source>
        <dbReference type="EMBL" id="MDY5153571.1"/>
    </source>
</evidence>
<dbReference type="EMBL" id="JAWNFU010000003">
    <property type="protein sequence ID" value="MDY5153571.1"/>
    <property type="molecule type" value="Genomic_DNA"/>
</dbReference>
<protein>
    <submittedName>
        <fullName evidence="2">Uncharacterized protein</fullName>
    </submittedName>
</protein>
<dbReference type="Proteomes" id="UP001273799">
    <property type="component" value="Unassembled WGS sequence"/>
</dbReference>
<proteinExistence type="predicted"/>
<keyword evidence="3" id="KW-1185">Reference proteome</keyword>
<name>A0A1G7BCX4_9ACTO</name>
<dbReference type="AlphaFoldDB" id="A0A1G7BCX4"/>
<reference evidence="2" key="1">
    <citation type="submission" date="2016-10" db="EMBL/GenBank/DDBJ databases">
        <authorList>
            <person name="de Groot N.N."/>
        </authorList>
    </citation>
    <scope>NUCLEOTIDE SEQUENCE [LARGE SCALE GENOMIC DNA]</scope>
    <source>
        <strain evidence="2">DSM 20639</strain>
    </source>
</reference>
<dbReference type="Proteomes" id="UP000182744">
    <property type="component" value="Unassembled WGS sequence"/>
</dbReference>
<gene>
    <name evidence="1" type="ORF">R6G71_05850</name>
    <name evidence="2" type="ORF">SAMN05421878_104120</name>
</gene>
<sequence>MFRFDAATGFLAATGYLAAAGAYRCGYLFMFDAVAMLATASTLPVREFFQSGVLLAGA</sequence>